<evidence type="ECO:0000259" key="4">
    <source>
        <dbReference type="PROSITE" id="PS50949"/>
    </source>
</evidence>
<dbReference type="AlphaFoldDB" id="A0A556A6D4"/>
<protein>
    <submittedName>
        <fullName evidence="5">GntR family transcriptional regulator</fullName>
    </submittedName>
</protein>
<dbReference type="Pfam" id="PF00392">
    <property type="entry name" value="GntR"/>
    <property type="match status" value="1"/>
</dbReference>
<dbReference type="EMBL" id="VLTJ01000044">
    <property type="protein sequence ID" value="TSH88456.1"/>
    <property type="molecule type" value="Genomic_DNA"/>
</dbReference>
<keyword evidence="6" id="KW-1185">Reference proteome</keyword>
<dbReference type="PROSITE" id="PS50949">
    <property type="entry name" value="HTH_GNTR"/>
    <property type="match status" value="1"/>
</dbReference>
<evidence type="ECO:0000256" key="3">
    <source>
        <dbReference type="ARBA" id="ARBA00023163"/>
    </source>
</evidence>
<accession>A0A556A6D4</accession>
<dbReference type="Pfam" id="PF07702">
    <property type="entry name" value="UTRA"/>
    <property type="match status" value="1"/>
</dbReference>
<dbReference type="PRINTS" id="PR00035">
    <property type="entry name" value="HTHGNTR"/>
</dbReference>
<organism evidence="5 6">
    <name type="scientific">Verticiella sediminum</name>
    <dbReference type="NCBI Taxonomy" id="1247510"/>
    <lineage>
        <taxon>Bacteria</taxon>
        <taxon>Pseudomonadati</taxon>
        <taxon>Pseudomonadota</taxon>
        <taxon>Betaproteobacteria</taxon>
        <taxon>Burkholderiales</taxon>
        <taxon>Alcaligenaceae</taxon>
        <taxon>Verticiella</taxon>
    </lineage>
</organism>
<dbReference type="PANTHER" id="PTHR44846">
    <property type="entry name" value="MANNOSYL-D-GLYCERATE TRANSPORT/METABOLISM SYSTEM REPRESSOR MNGR-RELATED"/>
    <property type="match status" value="1"/>
</dbReference>
<dbReference type="InterPro" id="IPR036388">
    <property type="entry name" value="WH-like_DNA-bd_sf"/>
</dbReference>
<reference evidence="5 6" key="1">
    <citation type="submission" date="2019-07" db="EMBL/GenBank/DDBJ databases">
        <title>Qingshengfaniella alkalisoli gen. nov., sp. nov., isolated from saline soil.</title>
        <authorList>
            <person name="Xu L."/>
            <person name="Huang X.-X."/>
            <person name="Sun J.-Q."/>
        </authorList>
    </citation>
    <scope>NUCLEOTIDE SEQUENCE [LARGE SCALE GENOMIC DNA]</scope>
    <source>
        <strain evidence="5 6">DSM 27279</strain>
    </source>
</reference>
<gene>
    <name evidence="5" type="ORF">FOZ76_26575</name>
</gene>
<sequence>MTSTALSRGPIPLHHQLSALLRERIVSGELEAGALMPTELALTQTYGVSRTVVRQAMQLLETQGLITRIAGKGTFVRDTREQPFEGWSINSTEDLQQYGKATRLDILERLEVPAPDDVARALEIPLGTVVSEIRSLRSASAGPFAYQRNFALLDIGRKVAAQQSISSMLLALQEHANIKPLHMMQAISAVAAEDDVARALQIAPASPVLQFEWQLVATDGRKVTFSRTRYRSDRYKHVTRLLPGGG</sequence>
<evidence type="ECO:0000256" key="2">
    <source>
        <dbReference type="ARBA" id="ARBA00023125"/>
    </source>
</evidence>
<keyword evidence="3" id="KW-0804">Transcription</keyword>
<dbReference type="SMART" id="SM00866">
    <property type="entry name" value="UTRA"/>
    <property type="match status" value="1"/>
</dbReference>
<evidence type="ECO:0000256" key="1">
    <source>
        <dbReference type="ARBA" id="ARBA00023015"/>
    </source>
</evidence>
<dbReference type="SUPFAM" id="SSF64288">
    <property type="entry name" value="Chorismate lyase-like"/>
    <property type="match status" value="1"/>
</dbReference>
<evidence type="ECO:0000313" key="5">
    <source>
        <dbReference type="EMBL" id="TSH88456.1"/>
    </source>
</evidence>
<dbReference type="InterPro" id="IPR036390">
    <property type="entry name" value="WH_DNA-bd_sf"/>
</dbReference>
<dbReference type="InterPro" id="IPR000524">
    <property type="entry name" value="Tscrpt_reg_HTH_GntR"/>
</dbReference>
<dbReference type="RefSeq" id="WP_143951325.1">
    <property type="nucleotide sequence ID" value="NZ_BAABMB010000002.1"/>
</dbReference>
<feature type="domain" description="HTH gntR-type" evidence="4">
    <location>
        <begin position="11"/>
        <end position="79"/>
    </location>
</feature>
<evidence type="ECO:0000313" key="6">
    <source>
        <dbReference type="Proteomes" id="UP000318405"/>
    </source>
</evidence>
<dbReference type="GO" id="GO:0003677">
    <property type="term" value="F:DNA binding"/>
    <property type="evidence" value="ECO:0007669"/>
    <property type="project" value="UniProtKB-KW"/>
</dbReference>
<dbReference type="PANTHER" id="PTHR44846:SF1">
    <property type="entry name" value="MANNOSYL-D-GLYCERATE TRANSPORT_METABOLISM SYSTEM REPRESSOR MNGR-RELATED"/>
    <property type="match status" value="1"/>
</dbReference>
<dbReference type="SMART" id="SM00345">
    <property type="entry name" value="HTH_GNTR"/>
    <property type="match status" value="1"/>
</dbReference>
<comment type="caution">
    <text evidence="5">The sequence shown here is derived from an EMBL/GenBank/DDBJ whole genome shotgun (WGS) entry which is preliminary data.</text>
</comment>
<dbReference type="InterPro" id="IPR028978">
    <property type="entry name" value="Chorismate_lyase_/UTRA_dom_sf"/>
</dbReference>
<keyword evidence="1" id="KW-0805">Transcription regulation</keyword>
<keyword evidence="2" id="KW-0238">DNA-binding</keyword>
<dbReference type="Gene3D" id="3.40.1410.10">
    <property type="entry name" value="Chorismate lyase-like"/>
    <property type="match status" value="1"/>
</dbReference>
<proteinExistence type="predicted"/>
<name>A0A556A6D4_9BURK</name>
<dbReference type="OrthoDB" id="8584262at2"/>
<dbReference type="GO" id="GO:0003700">
    <property type="term" value="F:DNA-binding transcription factor activity"/>
    <property type="evidence" value="ECO:0007669"/>
    <property type="project" value="InterPro"/>
</dbReference>
<dbReference type="GO" id="GO:0045892">
    <property type="term" value="P:negative regulation of DNA-templated transcription"/>
    <property type="evidence" value="ECO:0007669"/>
    <property type="project" value="TreeGrafter"/>
</dbReference>
<dbReference type="InterPro" id="IPR050679">
    <property type="entry name" value="Bact_HTH_transcr_reg"/>
</dbReference>
<dbReference type="Proteomes" id="UP000318405">
    <property type="component" value="Unassembled WGS sequence"/>
</dbReference>
<dbReference type="SUPFAM" id="SSF46785">
    <property type="entry name" value="Winged helix' DNA-binding domain"/>
    <property type="match status" value="1"/>
</dbReference>
<dbReference type="InterPro" id="IPR011663">
    <property type="entry name" value="UTRA"/>
</dbReference>
<dbReference type="CDD" id="cd07377">
    <property type="entry name" value="WHTH_GntR"/>
    <property type="match status" value="1"/>
</dbReference>
<dbReference type="Gene3D" id="1.10.10.10">
    <property type="entry name" value="Winged helix-like DNA-binding domain superfamily/Winged helix DNA-binding domain"/>
    <property type="match status" value="1"/>
</dbReference>